<comment type="function">
    <text evidence="5">An accessory protein needed during the final step in the assembly of 30S ribosomal subunit, possibly for assembly of the head region. Essential for efficient processing of 16S rRNA. May be needed both before and after RbfA during the maturation of 16S rRNA. It has affinity for free ribosomal 30S subunits but not for 70S ribosomes.</text>
</comment>
<keyword evidence="2 5" id="KW-0690">Ribosome biogenesis</keyword>
<accession>A0ABP7Q4P3</accession>
<name>A0ABP7Q4P3_9GAMM</name>
<feature type="domain" description="RimM N-terminal" evidence="6">
    <location>
        <begin position="2"/>
        <end position="77"/>
    </location>
</feature>
<dbReference type="PANTHER" id="PTHR33692:SF1">
    <property type="entry name" value="RIBOSOME MATURATION FACTOR RIMM"/>
    <property type="match status" value="1"/>
</dbReference>
<organism evidence="8 9">
    <name type="scientific">Allohahella marinimesophila</name>
    <dbReference type="NCBI Taxonomy" id="1054972"/>
    <lineage>
        <taxon>Bacteria</taxon>
        <taxon>Pseudomonadati</taxon>
        <taxon>Pseudomonadota</taxon>
        <taxon>Gammaproteobacteria</taxon>
        <taxon>Oceanospirillales</taxon>
        <taxon>Hahellaceae</taxon>
        <taxon>Allohahella</taxon>
    </lineage>
</organism>
<comment type="similarity">
    <text evidence="5">Belongs to the RimM family.</text>
</comment>
<dbReference type="NCBIfam" id="TIGR02273">
    <property type="entry name" value="16S_RimM"/>
    <property type="match status" value="1"/>
</dbReference>
<dbReference type="Gene3D" id="2.40.30.60">
    <property type="entry name" value="RimM"/>
    <property type="match status" value="1"/>
</dbReference>
<dbReference type="PANTHER" id="PTHR33692">
    <property type="entry name" value="RIBOSOME MATURATION FACTOR RIMM"/>
    <property type="match status" value="1"/>
</dbReference>
<dbReference type="Pfam" id="PF24986">
    <property type="entry name" value="PRC_RimM"/>
    <property type="match status" value="1"/>
</dbReference>
<dbReference type="Proteomes" id="UP001501337">
    <property type="component" value="Unassembled WGS sequence"/>
</dbReference>
<evidence type="ECO:0000256" key="1">
    <source>
        <dbReference type="ARBA" id="ARBA00022490"/>
    </source>
</evidence>
<sequence length="165" mass="18406">MQGWMKLQSFTDEPDAIFDYHPWMLQLRDALASDELIAVPKTETRQHGGSWLVRLQGCQNKEEAAVYAGASIFVDRDSLPALGEEGFYWHQLVGLRVRNRAGEDLGRVKKLIETGANDVLVLTVDKTALPYSDGGERLIPLLFGSVVLNVDLSQALIEVDWGSDY</sequence>
<protein>
    <recommendedName>
        <fullName evidence="5">Ribosome maturation factor RimM</fullName>
    </recommendedName>
</protein>
<dbReference type="EMBL" id="BAABBO010000019">
    <property type="protein sequence ID" value="GAA3976291.1"/>
    <property type="molecule type" value="Genomic_DNA"/>
</dbReference>
<evidence type="ECO:0000313" key="8">
    <source>
        <dbReference type="EMBL" id="GAA3976291.1"/>
    </source>
</evidence>
<feature type="domain" description="Ribosome maturation factor RimM PRC barrel" evidence="7">
    <location>
        <begin position="89"/>
        <end position="163"/>
    </location>
</feature>
<dbReference type="Pfam" id="PF01782">
    <property type="entry name" value="RimM"/>
    <property type="match status" value="1"/>
</dbReference>
<dbReference type="InterPro" id="IPR002676">
    <property type="entry name" value="RimM_N"/>
</dbReference>
<evidence type="ECO:0000313" key="9">
    <source>
        <dbReference type="Proteomes" id="UP001501337"/>
    </source>
</evidence>
<dbReference type="InterPro" id="IPR009000">
    <property type="entry name" value="Transl_B-barrel_sf"/>
</dbReference>
<gene>
    <name evidence="5 8" type="primary">rimM</name>
    <name evidence="8" type="ORF">GCM10022278_36450</name>
</gene>
<evidence type="ECO:0000256" key="4">
    <source>
        <dbReference type="ARBA" id="ARBA00023186"/>
    </source>
</evidence>
<comment type="domain">
    <text evidence="5">The PRC barrel domain binds ribosomal protein uS19.</text>
</comment>
<evidence type="ECO:0000256" key="3">
    <source>
        <dbReference type="ARBA" id="ARBA00022552"/>
    </source>
</evidence>
<keyword evidence="1 5" id="KW-0963">Cytoplasm</keyword>
<dbReference type="SUPFAM" id="SSF50447">
    <property type="entry name" value="Translation proteins"/>
    <property type="match status" value="1"/>
</dbReference>
<comment type="subcellular location">
    <subcellularLocation>
        <location evidence="5">Cytoplasm</location>
    </subcellularLocation>
</comment>
<proteinExistence type="inferred from homology"/>
<evidence type="ECO:0000259" key="7">
    <source>
        <dbReference type="Pfam" id="PF24986"/>
    </source>
</evidence>
<dbReference type="SUPFAM" id="SSF50346">
    <property type="entry name" value="PRC-barrel domain"/>
    <property type="match status" value="1"/>
</dbReference>
<comment type="caution">
    <text evidence="8">The sequence shown here is derived from an EMBL/GenBank/DDBJ whole genome shotgun (WGS) entry which is preliminary data.</text>
</comment>
<keyword evidence="9" id="KW-1185">Reference proteome</keyword>
<dbReference type="InterPro" id="IPR011961">
    <property type="entry name" value="RimM"/>
</dbReference>
<dbReference type="InterPro" id="IPR056792">
    <property type="entry name" value="PRC_RimM"/>
</dbReference>
<dbReference type="HAMAP" id="MF_00014">
    <property type="entry name" value="Ribosome_mat_RimM"/>
    <property type="match status" value="1"/>
</dbReference>
<keyword evidence="3 5" id="KW-0698">rRNA processing</keyword>
<dbReference type="InterPro" id="IPR036976">
    <property type="entry name" value="RimM_N_sf"/>
</dbReference>
<evidence type="ECO:0000256" key="5">
    <source>
        <dbReference type="HAMAP-Rule" id="MF_00014"/>
    </source>
</evidence>
<reference evidence="9" key="1">
    <citation type="journal article" date="2019" name="Int. J. Syst. Evol. Microbiol.">
        <title>The Global Catalogue of Microorganisms (GCM) 10K type strain sequencing project: providing services to taxonomists for standard genome sequencing and annotation.</title>
        <authorList>
            <consortium name="The Broad Institute Genomics Platform"/>
            <consortium name="The Broad Institute Genome Sequencing Center for Infectious Disease"/>
            <person name="Wu L."/>
            <person name="Ma J."/>
        </authorList>
    </citation>
    <scope>NUCLEOTIDE SEQUENCE [LARGE SCALE GENOMIC DNA]</scope>
    <source>
        <strain evidence="9">JCM 17555</strain>
    </source>
</reference>
<evidence type="ECO:0000256" key="2">
    <source>
        <dbReference type="ARBA" id="ARBA00022517"/>
    </source>
</evidence>
<evidence type="ECO:0000259" key="6">
    <source>
        <dbReference type="Pfam" id="PF01782"/>
    </source>
</evidence>
<dbReference type="InterPro" id="IPR011033">
    <property type="entry name" value="PRC_barrel-like_sf"/>
</dbReference>
<dbReference type="Gene3D" id="2.30.30.240">
    <property type="entry name" value="PRC-barrel domain"/>
    <property type="match status" value="1"/>
</dbReference>
<comment type="subunit">
    <text evidence="5">Binds ribosomal protein uS19.</text>
</comment>
<keyword evidence="4 5" id="KW-0143">Chaperone</keyword>